<evidence type="ECO:0000256" key="2">
    <source>
        <dbReference type="ARBA" id="ARBA00022898"/>
    </source>
</evidence>
<reference evidence="7" key="1">
    <citation type="submission" date="2021-01" db="EMBL/GenBank/DDBJ databases">
        <title>Whole genome shotgun sequence of Sphaerisporangium rufum NBRC 109079.</title>
        <authorList>
            <person name="Komaki H."/>
            <person name="Tamura T."/>
        </authorList>
    </citation>
    <scope>NUCLEOTIDE SEQUENCE</scope>
    <source>
        <strain evidence="7">NBRC 109079</strain>
    </source>
</reference>
<dbReference type="SUPFAM" id="SSF46785">
    <property type="entry name" value="Winged helix' DNA-binding domain"/>
    <property type="match status" value="1"/>
</dbReference>
<dbReference type="Proteomes" id="UP000655287">
    <property type="component" value="Unassembled WGS sequence"/>
</dbReference>
<dbReference type="InterPro" id="IPR036388">
    <property type="entry name" value="WH-like_DNA-bd_sf"/>
</dbReference>
<organism evidence="7 8">
    <name type="scientific">Sphaerisporangium rufum</name>
    <dbReference type="NCBI Taxonomy" id="1381558"/>
    <lineage>
        <taxon>Bacteria</taxon>
        <taxon>Bacillati</taxon>
        <taxon>Actinomycetota</taxon>
        <taxon>Actinomycetes</taxon>
        <taxon>Streptosporangiales</taxon>
        <taxon>Streptosporangiaceae</taxon>
        <taxon>Sphaerisporangium</taxon>
    </lineage>
</organism>
<dbReference type="PROSITE" id="PS50949">
    <property type="entry name" value="HTH_GNTR"/>
    <property type="match status" value="1"/>
</dbReference>
<dbReference type="Pfam" id="PF00155">
    <property type="entry name" value="Aminotran_1_2"/>
    <property type="match status" value="1"/>
</dbReference>
<evidence type="ECO:0000256" key="4">
    <source>
        <dbReference type="ARBA" id="ARBA00023125"/>
    </source>
</evidence>
<keyword evidence="4" id="KW-0238">DNA-binding</keyword>
<dbReference type="InterPro" id="IPR015421">
    <property type="entry name" value="PyrdxlP-dep_Trfase_major"/>
</dbReference>
<feature type="domain" description="HTH gntR-type" evidence="6">
    <location>
        <begin position="1"/>
        <end position="69"/>
    </location>
</feature>
<evidence type="ECO:0000313" key="7">
    <source>
        <dbReference type="EMBL" id="GII78953.1"/>
    </source>
</evidence>
<dbReference type="GO" id="GO:0003700">
    <property type="term" value="F:DNA-binding transcription factor activity"/>
    <property type="evidence" value="ECO:0007669"/>
    <property type="project" value="InterPro"/>
</dbReference>
<comment type="similarity">
    <text evidence="1">In the C-terminal section; belongs to the class-I pyridoxal-phosphate-dependent aminotransferase family.</text>
</comment>
<dbReference type="InterPro" id="IPR000524">
    <property type="entry name" value="Tscrpt_reg_HTH_GntR"/>
</dbReference>
<evidence type="ECO:0000256" key="3">
    <source>
        <dbReference type="ARBA" id="ARBA00023015"/>
    </source>
</evidence>
<accession>A0A919R4I2</accession>
<protein>
    <submittedName>
        <fullName evidence="7">GntR family transcriptional regulator</fullName>
    </submittedName>
</protein>
<keyword evidence="5" id="KW-0804">Transcription</keyword>
<evidence type="ECO:0000256" key="5">
    <source>
        <dbReference type="ARBA" id="ARBA00023163"/>
    </source>
</evidence>
<dbReference type="GO" id="GO:0003677">
    <property type="term" value="F:DNA binding"/>
    <property type="evidence" value="ECO:0007669"/>
    <property type="project" value="UniProtKB-KW"/>
</dbReference>
<dbReference type="AlphaFoldDB" id="A0A919R4I2"/>
<dbReference type="Pfam" id="PF00392">
    <property type="entry name" value="GntR"/>
    <property type="match status" value="1"/>
</dbReference>
<dbReference type="Gene3D" id="1.10.10.10">
    <property type="entry name" value="Winged helix-like DNA-binding domain superfamily/Winged helix DNA-binding domain"/>
    <property type="match status" value="1"/>
</dbReference>
<evidence type="ECO:0000313" key="8">
    <source>
        <dbReference type="Proteomes" id="UP000655287"/>
    </source>
</evidence>
<dbReference type="PANTHER" id="PTHR46577">
    <property type="entry name" value="HTH-TYPE TRANSCRIPTIONAL REGULATORY PROTEIN GABR"/>
    <property type="match status" value="1"/>
</dbReference>
<dbReference type="InterPro" id="IPR015422">
    <property type="entry name" value="PyrdxlP-dep_Trfase_small"/>
</dbReference>
<dbReference type="SMART" id="SM00345">
    <property type="entry name" value="HTH_GNTR"/>
    <property type="match status" value="1"/>
</dbReference>
<name>A0A919R4I2_9ACTN</name>
<dbReference type="RefSeq" id="WP_203988529.1">
    <property type="nucleotide sequence ID" value="NZ_BOOU01000053.1"/>
</dbReference>
<dbReference type="InterPro" id="IPR004839">
    <property type="entry name" value="Aminotransferase_I/II_large"/>
</dbReference>
<dbReference type="EMBL" id="BOOU01000053">
    <property type="protein sequence ID" value="GII78953.1"/>
    <property type="molecule type" value="Genomic_DNA"/>
</dbReference>
<sequence length="447" mass="45326">MDDYRLIADALAADIAAGRLRPGDRLPPQRAFARRRGIAASTAARVYRELARRGLVTGEVGRGTYVRAGAPPAGAALVEPTGRARVDLELNYPALDGLAGPLAEQLAALLRPDVLAGALRPAGPAGTSEARAAVAGLQARGAFAPDPARVLFAGNGRQMIAGAIAALVPAGGRLGVEALTYPMVKAIAARLGVAAVPLAGDEAGLLPGALAAAHRAAPLSAVYLQPTLHNPLSVTMPEGRRAELAAVLRELALPAVEDRVWAFLHQGAEPPLAALAPELTILVDSLSKRFGPGLTAGFAVVPPAMAAPVAAAVRAGGWTAPGFALAAATRWITAGLAAAAEEARRTDAAARQRVAADRLAGFTTRAHPGGYYTWWELPGRWRAETFVAAAAQHGVAVTPAAAFAAGTAAAPPAVRLALASPPPAELAAALDLLAALARAAPEDVADG</sequence>
<dbReference type="InterPro" id="IPR051446">
    <property type="entry name" value="HTH_trans_reg/aminotransferase"/>
</dbReference>
<evidence type="ECO:0000256" key="1">
    <source>
        <dbReference type="ARBA" id="ARBA00005384"/>
    </source>
</evidence>
<proteinExistence type="inferred from homology"/>
<dbReference type="CDD" id="cd00609">
    <property type="entry name" value="AAT_like"/>
    <property type="match status" value="1"/>
</dbReference>
<keyword evidence="8" id="KW-1185">Reference proteome</keyword>
<dbReference type="GO" id="GO:0030170">
    <property type="term" value="F:pyridoxal phosphate binding"/>
    <property type="evidence" value="ECO:0007669"/>
    <property type="project" value="InterPro"/>
</dbReference>
<dbReference type="InterPro" id="IPR015424">
    <property type="entry name" value="PyrdxlP-dep_Trfase"/>
</dbReference>
<keyword evidence="3" id="KW-0805">Transcription regulation</keyword>
<dbReference type="PANTHER" id="PTHR46577:SF1">
    <property type="entry name" value="HTH-TYPE TRANSCRIPTIONAL REGULATORY PROTEIN GABR"/>
    <property type="match status" value="1"/>
</dbReference>
<dbReference type="Gene3D" id="3.90.1150.10">
    <property type="entry name" value="Aspartate Aminotransferase, domain 1"/>
    <property type="match status" value="1"/>
</dbReference>
<evidence type="ECO:0000259" key="6">
    <source>
        <dbReference type="PROSITE" id="PS50949"/>
    </source>
</evidence>
<dbReference type="Gene3D" id="3.40.640.10">
    <property type="entry name" value="Type I PLP-dependent aspartate aminotransferase-like (Major domain)"/>
    <property type="match status" value="1"/>
</dbReference>
<gene>
    <name evidence="7" type="ORF">Sru01_39350</name>
</gene>
<dbReference type="SUPFAM" id="SSF53383">
    <property type="entry name" value="PLP-dependent transferases"/>
    <property type="match status" value="1"/>
</dbReference>
<comment type="caution">
    <text evidence="7">The sequence shown here is derived from an EMBL/GenBank/DDBJ whole genome shotgun (WGS) entry which is preliminary data.</text>
</comment>
<dbReference type="InterPro" id="IPR036390">
    <property type="entry name" value="WH_DNA-bd_sf"/>
</dbReference>
<dbReference type="CDD" id="cd07377">
    <property type="entry name" value="WHTH_GntR"/>
    <property type="match status" value="1"/>
</dbReference>
<keyword evidence="2" id="KW-0663">Pyridoxal phosphate</keyword>